<name>A0A511YSN7_9FLAO</name>
<keyword evidence="1" id="KW-1133">Transmembrane helix</keyword>
<proteinExistence type="predicted"/>
<feature type="transmembrane region" description="Helical" evidence="1">
    <location>
        <begin position="92"/>
        <end position="110"/>
    </location>
</feature>
<feature type="transmembrane region" description="Helical" evidence="1">
    <location>
        <begin position="366"/>
        <end position="386"/>
    </location>
</feature>
<feature type="transmembrane region" description="Helical" evidence="1">
    <location>
        <begin position="7"/>
        <end position="29"/>
    </location>
</feature>
<accession>A0A511YSN7</accession>
<dbReference type="RefSeq" id="WP_146944697.1">
    <property type="nucleotide sequence ID" value="NZ_BJYJ01000057.1"/>
</dbReference>
<keyword evidence="1" id="KW-0812">Transmembrane</keyword>
<evidence type="ECO:0000313" key="2">
    <source>
        <dbReference type="EMBL" id="GEN78203.1"/>
    </source>
</evidence>
<evidence type="ECO:0000313" key="3">
    <source>
        <dbReference type="Proteomes" id="UP000321863"/>
    </source>
</evidence>
<organism evidence="2 3">
    <name type="scientific">Chryseobacterium hagamense</name>
    <dbReference type="NCBI Taxonomy" id="395935"/>
    <lineage>
        <taxon>Bacteria</taxon>
        <taxon>Pseudomonadati</taxon>
        <taxon>Bacteroidota</taxon>
        <taxon>Flavobacteriia</taxon>
        <taxon>Flavobacteriales</taxon>
        <taxon>Weeksellaceae</taxon>
        <taxon>Chryseobacterium group</taxon>
        <taxon>Chryseobacterium</taxon>
    </lineage>
</organism>
<evidence type="ECO:0008006" key="4">
    <source>
        <dbReference type="Google" id="ProtNLM"/>
    </source>
</evidence>
<keyword evidence="3" id="KW-1185">Reference proteome</keyword>
<feature type="transmembrane region" description="Helical" evidence="1">
    <location>
        <begin position="53"/>
        <end position="72"/>
    </location>
</feature>
<keyword evidence="1" id="KW-0472">Membrane</keyword>
<comment type="caution">
    <text evidence="2">The sequence shown here is derived from an EMBL/GenBank/DDBJ whole genome shotgun (WGS) entry which is preliminary data.</text>
</comment>
<dbReference type="EMBL" id="BJYJ01000057">
    <property type="protein sequence ID" value="GEN78203.1"/>
    <property type="molecule type" value="Genomic_DNA"/>
</dbReference>
<gene>
    <name evidence="2" type="ORF">CHA01nite_39430</name>
</gene>
<evidence type="ECO:0000256" key="1">
    <source>
        <dbReference type="SAM" id="Phobius"/>
    </source>
</evidence>
<dbReference type="Proteomes" id="UP000321863">
    <property type="component" value="Unassembled WGS sequence"/>
</dbReference>
<reference evidence="2 3" key="1">
    <citation type="submission" date="2019-07" db="EMBL/GenBank/DDBJ databases">
        <title>Whole genome shotgun sequence of Chryseobacterium hagamense NBRC 105253.</title>
        <authorList>
            <person name="Hosoyama A."/>
            <person name="Uohara A."/>
            <person name="Ohji S."/>
            <person name="Ichikawa N."/>
        </authorList>
    </citation>
    <scope>NUCLEOTIDE SEQUENCE [LARGE SCALE GENOMIC DNA]</scope>
    <source>
        <strain evidence="2 3">NBRC 105253</strain>
    </source>
</reference>
<protein>
    <recommendedName>
        <fullName evidence="4">DUF3329 domain-containing protein</fullName>
    </recommendedName>
</protein>
<sequence length="405" mass="47688">MDKKLKIFLIRSVVVLSVIHLAYFTYGYFKFEGIHQVDIYTEFYRFKFYDDVSISHVFITGLFLFCFFILLLRNHSKKRYNIAGKVKIGASLLLISFLSLTFFISYSFGLNAKMRTELPEKDFNKDKTLLNVLNPFLYNYTSYSSDKLFNPENILYPEPYPVIAEKDTTFYDPGNPEYYSVQTNYYSIDTLKVLSSDYKNLSSGILSGMGDLGIEPETFTRRIMSKKTIGDSTEIIFKGVEAYPENDENVCIFTENKMLYTPVHQVSQAGQQYQNAVMRYKLLYKYDRDSLLHSLQNFTALLKKYKIESQIVPKDLTHDVFYYRDHTREPLNGIRNTFDRDKLKERFAVIERLFYQPNYLHPSIQIIFITVVLSVWLAVFLLYLIWNYVKTRNLRISAEDNGSYR</sequence>
<dbReference type="OrthoDB" id="1228550at2"/>
<dbReference type="AlphaFoldDB" id="A0A511YSN7"/>